<dbReference type="Gene3D" id="3.40.50.10900">
    <property type="entry name" value="PAC-like subunit"/>
    <property type="match status" value="2"/>
</dbReference>
<dbReference type="EMBL" id="CASHTH010001749">
    <property type="protein sequence ID" value="CAI8019369.1"/>
    <property type="molecule type" value="Genomic_DNA"/>
</dbReference>
<accession>A0AA35RY53</accession>
<feature type="compositionally biased region" description="Polar residues" evidence="4">
    <location>
        <begin position="195"/>
        <end position="205"/>
    </location>
</feature>
<dbReference type="PANTHER" id="PTHR12970">
    <property type="entry name" value="PROTEASOME ASSEMBLY CHAPERONE 2"/>
    <property type="match status" value="1"/>
</dbReference>
<keyword evidence="2" id="KW-0143">Chaperone</keyword>
<gene>
    <name evidence="5" type="ORF">GBAR_LOCUS11646</name>
</gene>
<organism evidence="5 6">
    <name type="scientific">Geodia barretti</name>
    <name type="common">Barrett's horny sponge</name>
    <dbReference type="NCBI Taxonomy" id="519541"/>
    <lineage>
        <taxon>Eukaryota</taxon>
        <taxon>Metazoa</taxon>
        <taxon>Porifera</taxon>
        <taxon>Demospongiae</taxon>
        <taxon>Heteroscleromorpha</taxon>
        <taxon>Tetractinellida</taxon>
        <taxon>Astrophorina</taxon>
        <taxon>Geodiidae</taxon>
        <taxon>Geodia</taxon>
    </lineage>
</organism>
<keyword evidence="6" id="KW-1185">Reference proteome</keyword>
<evidence type="ECO:0000256" key="2">
    <source>
        <dbReference type="ARBA" id="ARBA00023186"/>
    </source>
</evidence>
<evidence type="ECO:0000313" key="6">
    <source>
        <dbReference type="Proteomes" id="UP001174909"/>
    </source>
</evidence>
<evidence type="ECO:0000256" key="3">
    <source>
        <dbReference type="ARBA" id="ARBA00025745"/>
    </source>
</evidence>
<dbReference type="GO" id="GO:0043248">
    <property type="term" value="P:proteasome assembly"/>
    <property type="evidence" value="ECO:0007669"/>
    <property type="project" value="TreeGrafter"/>
</dbReference>
<dbReference type="Proteomes" id="UP001174909">
    <property type="component" value="Unassembled WGS sequence"/>
</dbReference>
<dbReference type="PANTHER" id="PTHR12970:SF1">
    <property type="entry name" value="PROTEASOME ASSEMBLY CHAPERONE 2"/>
    <property type="match status" value="1"/>
</dbReference>
<comment type="similarity">
    <text evidence="3">Belongs to the PSMG2 family.</text>
</comment>
<protein>
    <recommendedName>
        <fullName evidence="1">Proteasome assembly chaperone 2</fullName>
    </recommendedName>
</protein>
<evidence type="ECO:0000256" key="4">
    <source>
        <dbReference type="SAM" id="MobiDB-lite"/>
    </source>
</evidence>
<dbReference type="AlphaFoldDB" id="A0AA35RY53"/>
<proteinExistence type="inferred from homology"/>
<dbReference type="PIRSF" id="PIRSF010044">
    <property type="entry name" value="UCP010044"/>
    <property type="match status" value="1"/>
</dbReference>
<evidence type="ECO:0000256" key="1">
    <source>
        <dbReference type="ARBA" id="ARBA00019186"/>
    </source>
</evidence>
<dbReference type="Pfam" id="PF09754">
    <property type="entry name" value="PAC2"/>
    <property type="match status" value="1"/>
</dbReference>
<keyword evidence="5" id="KW-0647">Proteasome</keyword>
<feature type="region of interest" description="Disordered" evidence="4">
    <location>
        <begin position="184"/>
        <end position="210"/>
    </location>
</feature>
<sequence>MLRVTVMFTPSHTAEDQSVSFAGSRLILPCISVGNVGQLAVDLLINTLRLPRAGHLHHPSLLPLAGSGAYSHTSGLLHTAAEVYHSSELKITVVQMRTPVAKVNVFFIRCVSACCRLQGRSREFCDAFLQWVQSSSFSDTVLLTSSHAHERIDSQIQGTPLRYVLSPSVSSSLHSHLSEDLDWSSLEPRSSSSSNTAPTTSQETDGTPGVLDKSQLFFPGSGLAKKLYLKWSSEGVPMVVLVLFSYQGDNVKEALQLATSLDSWLHLRDSSSILKDKKAWHPPPSWDLMYGGPSPHSLF</sequence>
<dbReference type="GO" id="GO:0000502">
    <property type="term" value="C:proteasome complex"/>
    <property type="evidence" value="ECO:0007669"/>
    <property type="project" value="UniProtKB-KW"/>
</dbReference>
<dbReference type="GO" id="GO:0005829">
    <property type="term" value="C:cytosol"/>
    <property type="evidence" value="ECO:0007669"/>
    <property type="project" value="TreeGrafter"/>
</dbReference>
<dbReference type="GO" id="GO:0005634">
    <property type="term" value="C:nucleus"/>
    <property type="evidence" value="ECO:0007669"/>
    <property type="project" value="TreeGrafter"/>
</dbReference>
<reference evidence="5" key="1">
    <citation type="submission" date="2023-03" db="EMBL/GenBank/DDBJ databases">
        <authorList>
            <person name="Steffen K."/>
            <person name="Cardenas P."/>
        </authorList>
    </citation>
    <scope>NUCLEOTIDE SEQUENCE</scope>
</reference>
<comment type="caution">
    <text evidence="5">The sequence shown here is derived from an EMBL/GenBank/DDBJ whole genome shotgun (WGS) entry which is preliminary data.</text>
</comment>
<dbReference type="InterPro" id="IPR019151">
    <property type="entry name" value="Proteasome_assmbl_chaperone_2"/>
</dbReference>
<evidence type="ECO:0000313" key="5">
    <source>
        <dbReference type="EMBL" id="CAI8019369.1"/>
    </source>
</evidence>
<dbReference type="InterPro" id="IPR038389">
    <property type="entry name" value="PSMG2_sf"/>
</dbReference>
<dbReference type="InterPro" id="IPR016562">
    <property type="entry name" value="Proteasome_assmbl_chp_2_euk"/>
</dbReference>
<feature type="compositionally biased region" description="Low complexity" evidence="4">
    <location>
        <begin position="184"/>
        <end position="194"/>
    </location>
</feature>
<name>A0AA35RY53_GEOBA</name>